<gene>
    <name evidence="8" type="ORF">EDD29_0157</name>
</gene>
<dbReference type="GO" id="GO:0008395">
    <property type="term" value="F:steroid hydroxylase activity"/>
    <property type="evidence" value="ECO:0007669"/>
    <property type="project" value="TreeGrafter"/>
</dbReference>
<dbReference type="PRINTS" id="PR00359">
    <property type="entry name" value="BP450"/>
</dbReference>
<dbReference type="GO" id="GO:0005506">
    <property type="term" value="F:iron ion binding"/>
    <property type="evidence" value="ECO:0007669"/>
    <property type="project" value="InterPro"/>
</dbReference>
<evidence type="ECO:0000313" key="9">
    <source>
        <dbReference type="Proteomes" id="UP000272400"/>
    </source>
</evidence>
<dbReference type="Proteomes" id="UP000272400">
    <property type="component" value="Unassembled WGS sequence"/>
</dbReference>
<dbReference type="GO" id="GO:0020037">
    <property type="term" value="F:heme binding"/>
    <property type="evidence" value="ECO:0007669"/>
    <property type="project" value="InterPro"/>
</dbReference>
<dbReference type="RefSeq" id="WP_123661667.1">
    <property type="nucleotide sequence ID" value="NZ_RJKE01000001.1"/>
</dbReference>
<evidence type="ECO:0000256" key="7">
    <source>
        <dbReference type="RuleBase" id="RU000461"/>
    </source>
</evidence>
<dbReference type="InterPro" id="IPR001128">
    <property type="entry name" value="Cyt_P450"/>
</dbReference>
<dbReference type="OrthoDB" id="5241086at2"/>
<dbReference type="PANTHER" id="PTHR46696:SF4">
    <property type="entry name" value="BIOTIN BIOSYNTHESIS CYTOCHROME P450"/>
    <property type="match status" value="1"/>
</dbReference>
<dbReference type="Gene3D" id="1.10.630.10">
    <property type="entry name" value="Cytochrome P450"/>
    <property type="match status" value="1"/>
</dbReference>
<evidence type="ECO:0000256" key="3">
    <source>
        <dbReference type="ARBA" id="ARBA00022723"/>
    </source>
</evidence>
<dbReference type="InterPro" id="IPR036396">
    <property type="entry name" value="Cyt_P450_sf"/>
</dbReference>
<dbReference type="PRINTS" id="PR00385">
    <property type="entry name" value="P450"/>
</dbReference>
<name>A0A3N1CN92_9ACTN</name>
<comment type="caution">
    <text evidence="8">The sequence shown here is derived from an EMBL/GenBank/DDBJ whole genome shotgun (WGS) entry which is preliminary data.</text>
</comment>
<proteinExistence type="inferred from homology"/>
<dbReference type="GO" id="GO:0036199">
    <property type="term" value="F:cholest-4-en-3-one 26-monooxygenase activity"/>
    <property type="evidence" value="ECO:0007669"/>
    <property type="project" value="TreeGrafter"/>
</dbReference>
<organism evidence="8 9">
    <name type="scientific">Actinocorallia herbida</name>
    <dbReference type="NCBI Taxonomy" id="58109"/>
    <lineage>
        <taxon>Bacteria</taxon>
        <taxon>Bacillati</taxon>
        <taxon>Actinomycetota</taxon>
        <taxon>Actinomycetes</taxon>
        <taxon>Streptosporangiales</taxon>
        <taxon>Thermomonosporaceae</taxon>
        <taxon>Actinocorallia</taxon>
    </lineage>
</organism>
<keyword evidence="6 7" id="KW-0503">Monooxygenase</keyword>
<evidence type="ECO:0000256" key="4">
    <source>
        <dbReference type="ARBA" id="ARBA00023002"/>
    </source>
</evidence>
<dbReference type="GO" id="GO:0006707">
    <property type="term" value="P:cholesterol catabolic process"/>
    <property type="evidence" value="ECO:0007669"/>
    <property type="project" value="TreeGrafter"/>
</dbReference>
<accession>A0A3N1CN92</accession>
<reference evidence="8 9" key="1">
    <citation type="submission" date="2018-11" db="EMBL/GenBank/DDBJ databases">
        <title>Sequencing the genomes of 1000 actinobacteria strains.</title>
        <authorList>
            <person name="Klenk H.-P."/>
        </authorList>
    </citation>
    <scope>NUCLEOTIDE SEQUENCE [LARGE SCALE GENOMIC DNA]</scope>
    <source>
        <strain evidence="8 9">DSM 44254</strain>
    </source>
</reference>
<dbReference type="FunFam" id="1.10.630.10:FF:000018">
    <property type="entry name" value="Cytochrome P450 monooxygenase"/>
    <property type="match status" value="1"/>
</dbReference>
<dbReference type="PANTHER" id="PTHR46696">
    <property type="entry name" value="P450, PUTATIVE (EUROFUNG)-RELATED"/>
    <property type="match status" value="1"/>
</dbReference>
<dbReference type="InterPro" id="IPR002397">
    <property type="entry name" value="Cyt_P450_B"/>
</dbReference>
<dbReference type="AlphaFoldDB" id="A0A3N1CN92"/>
<keyword evidence="4 7" id="KW-0560">Oxidoreductase</keyword>
<keyword evidence="5 7" id="KW-0408">Iron</keyword>
<protein>
    <submittedName>
        <fullName evidence="8">Cytochrome P450</fullName>
    </submittedName>
</protein>
<dbReference type="PROSITE" id="PS00086">
    <property type="entry name" value="CYTOCHROME_P450"/>
    <property type="match status" value="1"/>
</dbReference>
<evidence type="ECO:0000256" key="6">
    <source>
        <dbReference type="ARBA" id="ARBA00023033"/>
    </source>
</evidence>
<keyword evidence="9" id="KW-1185">Reference proteome</keyword>
<comment type="similarity">
    <text evidence="1 7">Belongs to the cytochrome P450 family.</text>
</comment>
<dbReference type="CDD" id="cd11033">
    <property type="entry name" value="CYP142-like"/>
    <property type="match status" value="1"/>
</dbReference>
<keyword evidence="3 7" id="KW-0479">Metal-binding</keyword>
<keyword evidence="2 7" id="KW-0349">Heme</keyword>
<dbReference type="InterPro" id="IPR017972">
    <property type="entry name" value="Cyt_P450_CS"/>
</dbReference>
<dbReference type="SUPFAM" id="SSF48264">
    <property type="entry name" value="Cytochrome P450"/>
    <property type="match status" value="1"/>
</dbReference>
<dbReference type="EMBL" id="RJKE01000001">
    <property type="protein sequence ID" value="ROO82675.1"/>
    <property type="molecule type" value="Genomic_DNA"/>
</dbReference>
<dbReference type="Pfam" id="PF00067">
    <property type="entry name" value="p450"/>
    <property type="match status" value="1"/>
</dbReference>
<evidence type="ECO:0000256" key="1">
    <source>
        <dbReference type="ARBA" id="ARBA00010617"/>
    </source>
</evidence>
<sequence length="408" mass="43730">MDLTDLDLFADGFPHPLFDELRGGPVVWHEPTEHTPGGEGFWVVTRYADVLAAASDPAVFSSAGGGGRAGGGTLIEDLPAGFAAGVLLNMMDAPRHTRFRRLLAPCLSPRALHALRDDLQARADGIVRAAVAKGECDLLVDVAAELPLQAVAHLLGVPQEDRHRLLAWANTTLDHADRDLGESTERTRAAAAEMSAYGTALLARKRADPGDDLLSVAVHGTVDGGPLTELEQQMLFHLLIAAGSETTRNTFALGVQALIDHPSAWHALKADPSLLPSAIEEILRWTSTTPYNRRTVTRPTTLNGAALSPGDKITLWWASANRDPSVFPAPHTFDITRTPNPHLAFGRGPHFCLGAPLARLELHALLTSFLTHITALTPTAPPTFTRTNKHTGLRHMPVLLTPTGPGRA</sequence>
<evidence type="ECO:0000256" key="5">
    <source>
        <dbReference type="ARBA" id="ARBA00023004"/>
    </source>
</evidence>
<evidence type="ECO:0000256" key="2">
    <source>
        <dbReference type="ARBA" id="ARBA00022617"/>
    </source>
</evidence>
<evidence type="ECO:0000313" key="8">
    <source>
        <dbReference type="EMBL" id="ROO82675.1"/>
    </source>
</evidence>